<dbReference type="InterPro" id="IPR047679">
    <property type="entry name" value="BREX_BrxC"/>
</dbReference>
<comment type="caution">
    <text evidence="4">The sequence shown here is derived from an EMBL/GenBank/DDBJ whole genome shotgun (WGS) entry which is preliminary data.</text>
</comment>
<evidence type="ECO:0000313" key="5">
    <source>
        <dbReference type="Proteomes" id="UP001185015"/>
    </source>
</evidence>
<dbReference type="InterPro" id="IPR058036">
    <property type="entry name" value="BREX_BrxC_4th"/>
</dbReference>
<name>A0AA90TX41_9EURY</name>
<keyword evidence="5" id="KW-1185">Reference proteome</keyword>
<organism evidence="4 5">
    <name type="scientific">Methanococcoides alaskense</name>
    <dbReference type="NCBI Taxonomy" id="325778"/>
    <lineage>
        <taxon>Archaea</taxon>
        <taxon>Methanobacteriati</taxon>
        <taxon>Methanobacteriota</taxon>
        <taxon>Stenosarchaea group</taxon>
        <taxon>Methanomicrobia</taxon>
        <taxon>Methanosarcinales</taxon>
        <taxon>Methanosarcinaceae</taxon>
        <taxon>Methanococcoides</taxon>
    </lineage>
</organism>
<dbReference type="InterPro" id="IPR058037">
    <property type="entry name" value="BREX_BrxC_helical"/>
</dbReference>
<dbReference type="Pfam" id="PF25792">
    <property type="entry name" value="BREX_BrxC_helical"/>
    <property type="match status" value="1"/>
</dbReference>
<accession>A0AA90TX41</accession>
<dbReference type="RefSeq" id="WP_270096529.1">
    <property type="nucleotide sequence ID" value="NZ_JAQFFK010000003.1"/>
</dbReference>
<dbReference type="InterPro" id="IPR027417">
    <property type="entry name" value="P-loop_NTPase"/>
</dbReference>
<feature type="domain" description="Probable ATP-binding protein BrxC winged helix-turn-helix" evidence="1">
    <location>
        <begin position="743"/>
        <end position="867"/>
    </location>
</feature>
<dbReference type="SUPFAM" id="SSF52540">
    <property type="entry name" value="P-loop containing nucleoside triphosphate hydrolases"/>
    <property type="match status" value="1"/>
</dbReference>
<dbReference type="EMBL" id="JAVDQI010000001">
    <property type="protein sequence ID" value="MDR6221642.1"/>
    <property type="molecule type" value="Genomic_DNA"/>
</dbReference>
<evidence type="ECO:0008006" key="6">
    <source>
        <dbReference type="Google" id="ProtNLM"/>
    </source>
</evidence>
<gene>
    <name evidence="4" type="ORF">J2750_000074</name>
</gene>
<dbReference type="NCBIfam" id="NF033441">
    <property type="entry name" value="BREX_BrxC"/>
    <property type="match status" value="1"/>
</dbReference>
<sequence>MTSGTKIEDLFLKDVKRNINGVIKVDQDDDASIYTELDEYVVTKESREHFDKFFSRYLNATQESTDKIGVWVSGFFGSGKSHFIKILSYLMENRTVHGKTSLDFFRDKIEDALIFDSIERSVNYGTKDVILFNIDSKASTVDRDNELIVNVMMRAFNEKRGYYRDVFWIAEMEEDMDNKGLYGSFKEEFLKINGDTWENKRSSYSFEQDDIVEALVNCGYQSREANERLFDNDGQAYHFDVEKFAEKLKKYCDSKGNDHQVIFLIDEIGQYIGANSELMLNLQTIVEELGTKLVGKAWVIVTSQADIDLITQEKVKGYDFSKIQGRFDTRLSLSSANVDEVIKRRILDKKDDYKDMLSVYYGDNQTILKNLLLFSNGTAQMKLYSSSDDFVNVYPFVPYQFIILQKVFDQIRQTGYTGKHLAKGERSMLNAFKEASEKYCDNEIGVLVPFSSFYSTVESFLDPIITRTIKQAEANDVLNNADCDILKMLFMIRHVVDVQANLENLVALSVSSVNEDKLELKKSVAESLIKLEGQTLINKSGDSYSFLTNEEQEINREIKNLDVDRHLILDDIFNVVFNSNDICPVKHSKYVFDRALDDKTKSANNADITVKFLTPMSDEVTRGSGQRSLSGDNLSNIDSKDTLLFIFPEKSDFVDIVKKYLRINKYLTQNSSRSDNDIRHRILLDKKQDLERLKESAVRGILDGASEARIFVHGKEVSSIGNKNPKERVKEGLDVLFENVYSKYGYVTRKFDSDSDVLKILRSNDLEKYGIGKSDTNKRALKEVLDYVDIRTEKNDNVVLKEVKSRFSGKPYGWNDLTISGLVATLFTNEDIRLRYQKTTLQGNPEEIARYLTRKDDAERVILEIRKPAGMEIINDVKSILRDVFDRTAIPDKEKDLFDLCYEIISEEMGSVERIAGKYAEEKRYPGEKDILAYEKFLKRLLSITDPSQFLGKLSEDKVILHDLKEKVSPVMRFFGSPQVDIFRKVAKKIGSFKRNEQFLDADGKFAVKDIGRILALEQPYPEIKTLTGYEISIDSSLKASLEILKKQFFDRLESVKIEIEDEFGHHATLSNDFKLSVLKPFEKLEVDVTSSDECSFVKLQLDRLEGELRIVFDEISKQLQVIKEATAPVEVDGESGIPDPMPVVRGTKMIEHAVFRTPNTIRSEEELDKYLESLRSKLIAILEESNIKF</sequence>
<evidence type="ECO:0000259" key="2">
    <source>
        <dbReference type="Pfam" id="PF25792"/>
    </source>
</evidence>
<dbReference type="InterPro" id="IPR058038">
    <property type="entry name" value="BREX_BrxC_wHTH"/>
</dbReference>
<dbReference type="AlphaFoldDB" id="A0AA90TX41"/>
<reference evidence="4 5" key="1">
    <citation type="submission" date="2023-07" db="EMBL/GenBank/DDBJ databases">
        <title>Genomic Encyclopedia of Type Strains, Phase IV (KMG-IV): sequencing the most valuable type-strain genomes for metagenomic binning, comparative biology and taxonomic classification.</title>
        <authorList>
            <person name="Goeker M."/>
        </authorList>
    </citation>
    <scope>NUCLEOTIDE SEQUENCE [LARGE SCALE GENOMIC DNA]</scope>
    <source>
        <strain evidence="4 5">DSM 17273</strain>
    </source>
</reference>
<dbReference type="Proteomes" id="UP001185015">
    <property type="component" value="Unassembled WGS sequence"/>
</dbReference>
<protein>
    <recommendedName>
        <fullName evidence="6">ATPase</fullName>
    </recommendedName>
</protein>
<evidence type="ECO:0000259" key="1">
    <source>
        <dbReference type="Pfam" id="PF25791"/>
    </source>
</evidence>
<evidence type="ECO:0000259" key="3">
    <source>
        <dbReference type="Pfam" id="PF25796"/>
    </source>
</evidence>
<dbReference type="Pfam" id="PF25796">
    <property type="entry name" value="BREX_BrxC_4th"/>
    <property type="match status" value="1"/>
</dbReference>
<feature type="domain" description="Probable ATP-binding protein BrxC alpha-helical" evidence="2">
    <location>
        <begin position="874"/>
        <end position="996"/>
    </location>
</feature>
<proteinExistence type="predicted"/>
<dbReference type="Pfam" id="PF25791">
    <property type="entry name" value="WHD_BREX_BrxC"/>
    <property type="match status" value="1"/>
</dbReference>
<feature type="domain" description="Probable ATP-binding protein BrxC 4th six-stranded beta-sheet" evidence="3">
    <location>
        <begin position="568"/>
        <end position="736"/>
    </location>
</feature>
<evidence type="ECO:0000313" key="4">
    <source>
        <dbReference type="EMBL" id="MDR6221642.1"/>
    </source>
</evidence>